<gene>
    <name evidence="3" type="primary">fbxo15</name>
</gene>
<dbReference type="InterPro" id="IPR001810">
    <property type="entry name" value="F-box_dom"/>
</dbReference>
<dbReference type="GeneID" id="114453589"/>
<dbReference type="OrthoDB" id="3219396at2759"/>
<dbReference type="GO" id="GO:0019005">
    <property type="term" value="C:SCF ubiquitin ligase complex"/>
    <property type="evidence" value="ECO:0007669"/>
    <property type="project" value="TreeGrafter"/>
</dbReference>
<reference evidence="3" key="1">
    <citation type="submission" date="2025-08" db="UniProtKB">
        <authorList>
            <consortium name="RefSeq"/>
        </authorList>
    </citation>
    <scope>IDENTIFICATION</scope>
</reference>
<dbReference type="SUPFAM" id="SSF81383">
    <property type="entry name" value="F-box domain"/>
    <property type="match status" value="1"/>
</dbReference>
<proteinExistence type="predicted"/>
<protein>
    <submittedName>
        <fullName evidence="3">F-box only protein 15</fullName>
    </submittedName>
</protein>
<dbReference type="RefSeq" id="XP_028289341.1">
    <property type="nucleotide sequence ID" value="XM_028433540.1"/>
</dbReference>
<dbReference type="PROSITE" id="PS50181">
    <property type="entry name" value="FBOX"/>
    <property type="match status" value="1"/>
</dbReference>
<dbReference type="CDD" id="cd22093">
    <property type="entry name" value="F-box_FBXO15"/>
    <property type="match status" value="1"/>
</dbReference>
<evidence type="ECO:0000259" key="1">
    <source>
        <dbReference type="PROSITE" id="PS50181"/>
    </source>
</evidence>
<dbReference type="Gene3D" id="1.20.1280.50">
    <property type="match status" value="1"/>
</dbReference>
<evidence type="ECO:0000313" key="2">
    <source>
        <dbReference type="Proteomes" id="UP000515145"/>
    </source>
</evidence>
<accession>A0A6P7KPF8</accession>
<dbReference type="PANTHER" id="PTHR46731">
    <property type="entry name" value="F-BOX ONLY PROTEIN 15"/>
    <property type="match status" value="1"/>
</dbReference>
<feature type="domain" description="F-box" evidence="1">
    <location>
        <begin position="1"/>
        <end position="41"/>
    </location>
</feature>
<dbReference type="PANTHER" id="PTHR46731:SF1">
    <property type="entry name" value="F-BOX ONLY PROTEIN 15"/>
    <property type="match status" value="1"/>
</dbReference>
<name>A0A6P7KPF8_9TELE</name>
<dbReference type="SMART" id="SM00256">
    <property type="entry name" value="FBOX"/>
    <property type="match status" value="1"/>
</dbReference>
<organism evidence="2 3">
    <name type="scientific">Parambassis ranga</name>
    <name type="common">Indian glassy fish</name>
    <dbReference type="NCBI Taxonomy" id="210632"/>
    <lineage>
        <taxon>Eukaryota</taxon>
        <taxon>Metazoa</taxon>
        <taxon>Chordata</taxon>
        <taxon>Craniata</taxon>
        <taxon>Vertebrata</taxon>
        <taxon>Euteleostomi</taxon>
        <taxon>Actinopterygii</taxon>
        <taxon>Neopterygii</taxon>
        <taxon>Teleostei</taxon>
        <taxon>Neoteleostei</taxon>
        <taxon>Acanthomorphata</taxon>
        <taxon>Ovalentaria</taxon>
        <taxon>Ambassidae</taxon>
        <taxon>Parambassis</taxon>
    </lineage>
</organism>
<dbReference type="Proteomes" id="UP000515145">
    <property type="component" value="Chromosome 20"/>
</dbReference>
<dbReference type="InParanoid" id="A0A6P7KPF8"/>
<dbReference type="InterPro" id="IPR036047">
    <property type="entry name" value="F-box-like_dom_sf"/>
</dbReference>
<evidence type="ECO:0000313" key="3">
    <source>
        <dbReference type="RefSeq" id="XP_028289341.1"/>
    </source>
</evidence>
<dbReference type="CTD" id="201456"/>
<dbReference type="AlphaFoldDB" id="A0A6P7KPF8"/>
<dbReference type="Pfam" id="PF12937">
    <property type="entry name" value="F-box-like"/>
    <property type="match status" value="1"/>
</dbReference>
<sequence length="446" mass="51197">MPCEILLKILSYLDASALHVIGHVSKHFNQLANDNGLWKKVYSAELLKYNQQKPMSLDALLLKQTLKLMQVVTVVSWKLHYFRTIGFYDLKKRMHVRRSISTHTGLPVNAGLDLNSRCKREKKTQITYLRKLHISWGLTVIDKSGREITLDLGLSHISNTSVTLCWYTGDNLPVYKQISTLQLYGIRRIDLNCPGLNKPGWRSLITTVDFKDPTRSAQSLGTDRLIEMKLLQPGVVMGVWRDTCSVAFFMFTLHSHRLLERSIFGSLTCPCMELGTARFDDVDPEYGLHGYQLHIALHNIESEFMSERFPSLFCRRDQISDGLIPLAAISSKIISQHIRLPDNITLPWRSEGLQGTVKNCFIMSLTLLEENRKPFLCITTPVSIKADKAAVCYDWDSATYLMNYQDSDSHVKMKFVWLSEKEQFVLVSLTVYLSVKRVNEYFGREY</sequence>
<keyword evidence="2" id="KW-1185">Reference proteome</keyword>